<dbReference type="EMBL" id="AP003313">
    <property type="protein sequence ID" value="BAD82101.1"/>
    <property type="molecule type" value="Genomic_DNA"/>
</dbReference>
<dbReference type="AlphaFoldDB" id="Q5N8V5"/>
<reference evidence="2" key="1">
    <citation type="journal article" date="2002" name="Nature">
        <title>The genome sequence and structure of rice chromosome 1.</title>
        <authorList>
            <person name="Sasaki T."/>
            <person name="Matsumoto T."/>
            <person name="Yamamoto K."/>
            <person name="Sakata K."/>
            <person name="Baba T."/>
            <person name="Katayose Y."/>
            <person name="Wu J."/>
            <person name="Niimura Y."/>
            <person name="Cheng Z."/>
            <person name="Nagamura Y."/>
            <person name="Antonio B.A."/>
            <person name="Kanamori H."/>
            <person name="Hosokawa S."/>
            <person name="Masukawa M."/>
            <person name="Arikawa K."/>
            <person name="Chiden Y."/>
            <person name="Hayashi M."/>
            <person name="Okamoto M."/>
            <person name="Ando T."/>
            <person name="Aoki H."/>
            <person name="Arita K."/>
            <person name="Hamada M."/>
            <person name="Harada C."/>
            <person name="Hijishita S."/>
            <person name="Honda M."/>
            <person name="Ichikawa Y."/>
            <person name="Idonuma A."/>
            <person name="Iijima M."/>
            <person name="Ikeda M."/>
            <person name="Ikeno M."/>
            <person name="Itoh S."/>
            <person name="Itoh T."/>
            <person name="Itoh Y."/>
            <person name="Itoh Y."/>
            <person name="Iwabuchi A."/>
            <person name="Kamiya K."/>
            <person name="Karasawa W."/>
            <person name="Katagiri S."/>
            <person name="Kikuta A."/>
            <person name="Kobayashi N."/>
            <person name="Kono I."/>
            <person name="Machita K."/>
            <person name="Maehara T."/>
            <person name="Mizuno H."/>
            <person name="Mizubayashi T."/>
            <person name="Mukai Y."/>
            <person name="Nagasaki H."/>
            <person name="Nakashima M."/>
            <person name="Nakama Y."/>
            <person name="Nakamichi Y."/>
            <person name="Nakamura M."/>
            <person name="Namiki N."/>
            <person name="Negishi M."/>
            <person name="Ohta I."/>
            <person name="Ono N."/>
            <person name="Saji S."/>
            <person name="Sakai K."/>
            <person name="Shibata M."/>
            <person name="Shimokawa T."/>
            <person name="Shomura A."/>
            <person name="Song J."/>
            <person name="Takazaki Y."/>
            <person name="Terasawa K."/>
            <person name="Tsuji K."/>
            <person name="Waki K."/>
            <person name="Yamagata H."/>
            <person name="Yamane H."/>
            <person name="Yoshiki S."/>
            <person name="Yoshihara R."/>
            <person name="Yukawa K."/>
            <person name="Zhong H."/>
            <person name="Iwama H."/>
            <person name="Endo T."/>
            <person name="Ito H."/>
            <person name="Hahn J.H."/>
            <person name="Kim H.I."/>
            <person name="Eun M.Y."/>
            <person name="Yano M."/>
            <person name="Jiang J."/>
            <person name="Gojobori T."/>
        </authorList>
    </citation>
    <scope>NUCLEOTIDE SEQUENCE [LARGE SCALE GENOMIC DNA]</scope>
</reference>
<sequence>MRADDMHMQQEKGREIRNNVVAVVVVIVGVATCTSTLSVARLGPVAVRRRPFDQITSALNLIDLRCA</sequence>
<feature type="transmembrane region" description="Helical" evidence="1">
    <location>
        <begin position="20"/>
        <end position="40"/>
    </location>
</feature>
<organism evidence="2">
    <name type="scientific">Oryza sativa subsp. japonica</name>
    <name type="common">Rice</name>
    <dbReference type="NCBI Taxonomy" id="39947"/>
    <lineage>
        <taxon>Eukaryota</taxon>
        <taxon>Viridiplantae</taxon>
        <taxon>Streptophyta</taxon>
        <taxon>Embryophyta</taxon>
        <taxon>Tracheophyta</taxon>
        <taxon>Spermatophyta</taxon>
        <taxon>Magnoliopsida</taxon>
        <taxon>Liliopsida</taxon>
        <taxon>Poales</taxon>
        <taxon>Poaceae</taxon>
        <taxon>BOP clade</taxon>
        <taxon>Oryzoideae</taxon>
        <taxon>Oryzeae</taxon>
        <taxon>Oryzinae</taxon>
        <taxon>Oryza</taxon>
        <taxon>Oryza sativa</taxon>
    </lineage>
</organism>
<accession>Q5N8V5</accession>
<protein>
    <submittedName>
        <fullName evidence="2">Uncharacterized protein P0035F12.11</fullName>
    </submittedName>
</protein>
<evidence type="ECO:0000313" key="2">
    <source>
        <dbReference type="EMBL" id="BAD82101.1"/>
    </source>
</evidence>
<evidence type="ECO:0000256" key="1">
    <source>
        <dbReference type="SAM" id="Phobius"/>
    </source>
</evidence>
<dbReference type="Proteomes" id="UP000817658">
    <property type="component" value="Chromosome 1"/>
</dbReference>
<gene>
    <name evidence="2" type="primary">P0035F12.11</name>
</gene>
<keyword evidence="1" id="KW-1133">Transmembrane helix</keyword>
<keyword evidence="1" id="KW-0812">Transmembrane</keyword>
<name>Q5N8V5_ORYSJ</name>
<keyword evidence="1" id="KW-0472">Membrane</keyword>
<proteinExistence type="predicted"/>